<dbReference type="Gene3D" id="2.60.200.20">
    <property type="match status" value="1"/>
</dbReference>
<gene>
    <name evidence="4" type="ORF">JYZ213_LOCUS21782</name>
</gene>
<feature type="coiled-coil region" evidence="1">
    <location>
        <begin position="525"/>
        <end position="577"/>
    </location>
</feature>
<dbReference type="SMART" id="SM00240">
    <property type="entry name" value="FHA"/>
    <property type="match status" value="1"/>
</dbReference>
<dbReference type="PANTHER" id="PTHR18853:SF10">
    <property type="entry name" value="FHA DOMAIN-CONTAINING PROTEIN"/>
    <property type="match status" value="1"/>
</dbReference>
<protein>
    <recommendedName>
        <fullName evidence="3">FHA domain-containing protein</fullName>
    </recommendedName>
</protein>
<feature type="compositionally biased region" description="Polar residues" evidence="2">
    <location>
        <begin position="148"/>
        <end position="177"/>
    </location>
</feature>
<name>A0A814PNB0_9BILA</name>
<feature type="coiled-coil region" evidence="1">
    <location>
        <begin position="645"/>
        <end position="840"/>
    </location>
</feature>
<feature type="region of interest" description="Disordered" evidence="2">
    <location>
        <begin position="148"/>
        <end position="178"/>
    </location>
</feature>
<dbReference type="PANTHER" id="PTHR18853">
    <property type="entry name" value="FORKHEAD-ASSOCIATED DOMAIN-CONTAINING PROTEIN 1-RELATED"/>
    <property type="match status" value="1"/>
</dbReference>
<dbReference type="InterPro" id="IPR000253">
    <property type="entry name" value="FHA_dom"/>
</dbReference>
<proteinExistence type="predicted"/>
<organism evidence="4 5">
    <name type="scientific">Adineta steineri</name>
    <dbReference type="NCBI Taxonomy" id="433720"/>
    <lineage>
        <taxon>Eukaryota</taxon>
        <taxon>Metazoa</taxon>
        <taxon>Spiralia</taxon>
        <taxon>Gnathifera</taxon>
        <taxon>Rotifera</taxon>
        <taxon>Eurotatoria</taxon>
        <taxon>Bdelloidea</taxon>
        <taxon>Adinetida</taxon>
        <taxon>Adinetidae</taxon>
        <taxon>Adineta</taxon>
    </lineage>
</organism>
<dbReference type="EMBL" id="CAJNOG010000241">
    <property type="protein sequence ID" value="CAF1108345.1"/>
    <property type="molecule type" value="Genomic_DNA"/>
</dbReference>
<feature type="coiled-coil region" evidence="1">
    <location>
        <begin position="935"/>
        <end position="1071"/>
    </location>
</feature>
<evidence type="ECO:0000256" key="2">
    <source>
        <dbReference type="SAM" id="MobiDB-lite"/>
    </source>
</evidence>
<dbReference type="PROSITE" id="PS50006">
    <property type="entry name" value="FHA_DOMAIN"/>
    <property type="match status" value="1"/>
</dbReference>
<feature type="coiled-coil region" evidence="1">
    <location>
        <begin position="210"/>
        <end position="501"/>
    </location>
</feature>
<comment type="caution">
    <text evidence="4">The sequence shown here is derived from an EMBL/GenBank/DDBJ whole genome shotgun (WGS) entry which is preliminary data.</text>
</comment>
<feature type="domain" description="FHA" evidence="3">
    <location>
        <begin position="14"/>
        <end position="71"/>
    </location>
</feature>
<dbReference type="InterPro" id="IPR052642">
    <property type="entry name" value="CC-FHA_domain"/>
</dbReference>
<evidence type="ECO:0000259" key="3">
    <source>
        <dbReference type="PROSITE" id="PS50006"/>
    </source>
</evidence>
<dbReference type="Proteomes" id="UP000663845">
    <property type="component" value="Unassembled WGS sequence"/>
</dbReference>
<evidence type="ECO:0000313" key="4">
    <source>
        <dbReference type="EMBL" id="CAF1108345.1"/>
    </source>
</evidence>
<accession>A0A814PNB0</accession>
<evidence type="ECO:0000313" key="5">
    <source>
        <dbReference type="Proteomes" id="UP000663845"/>
    </source>
</evidence>
<dbReference type="InterPro" id="IPR008984">
    <property type="entry name" value="SMAD_FHA_dom_sf"/>
</dbReference>
<dbReference type="SUPFAM" id="SSF49879">
    <property type="entry name" value="SMAD/FHA domain"/>
    <property type="match status" value="1"/>
</dbReference>
<reference evidence="4" key="1">
    <citation type="submission" date="2021-02" db="EMBL/GenBank/DDBJ databases">
        <authorList>
            <person name="Nowell W R."/>
        </authorList>
    </citation>
    <scope>NUCLEOTIDE SEQUENCE</scope>
</reference>
<sequence>MKGLLYSQDGAYAFPLGPKVTTVGRDNCDISINSPNVDNQHGLIEYDDEQRCFILKDLNSSSGTYVHDCRVQNAAVRLSNGDIIRFGCNGLPLEFRIEQTQETIMPSIYQRQAATNSLQLISQTIPSRRAPNGITNQQQQQIDVTQNPGFTLRTRPSSVGAKRTSSILTNPNNQDLNMTRDSHVRTNAWTINSTSNNGRNMINGSFVGELDISSHDNMEITNRVDQLEKEVKGRDAEIRGLNDRLRSLEPSSSTFTNEVRTLKNELEKVKREKQAASGLITNLQRDLLLKESDVAKLTREIEGMKSDSRDKDLRLQSLQAKLNLLRDRNRAEEDRYTKERELKMKVAEQQINELEKVKREKQAASGLITNLQRDLLLKESDVAKLTREIEGMKSDSRDKDLRLQSLQAKLNLLRDRNRAEEDRYTKERELKMKVAEQQINELNESVNRLKSQLQDTETQLLRLNQNEQKLKQECEDARGQLVELQRNETTLKTNLENSEKKHNEFCTNIWKCFSTDDDDDYDEDQHNLVEQIQQLKQQLNQSRIETQQQRDTHAHLNEELRNSLAKFIDMLKSTMQEQTTSETLLNIRQQMIDLNENAGDGTLVGMFKQTAINIIDYHTRLISEINNLVVKREDQQGELPVNETLALIRRQYEDLEREKQSLSLEHTSHEDNFRFEMEKITAEKDAFWQQHYNDECNRLREENIQAQNDYDEQIRSLSDRLETATLRNSEYLQQWNTLQIESSNKIDELTTQLHECQRQLTEEKEQQYGLTDTHERQKEEYNQLEKEKNATIEELNAQIIVYRGQVQQFSKTIVQFEKNLTEEQEKRLKLQTELDAVNKKVKGKPPTPPVSVEKIVPVLMTTSVADVSNEVYAHKTRIQEQEQIIISLRRDLAGLNARLSDVNGELTDKQKRALEKSDTTIRDQTKELNTTRVKLSKLSDIVDKQSAKIESLQTDLVKSKTLANQYQLLVDQRQTDIDRLTQNLEQKTSIVDRVERTHHDEGRVTHEFVAIGAQCKGERHEQTIERQRQALNELRARMKSIEQLRPANPSYEKTLQQVVSLKRELAEIRARQALPIDIPFLTAPASNSIQHQSATMSSQTLTAAASSGMSPEAQKIIEERTAHAETMNTLQSCDELYNTFTRKLVRLLDIDDDTLLNTSPLSTVPANERYLAVQQRQRIIDILLQKLEVLHDRLTRKEDLLKDYERDLGKLRQAEIILREKNILVQDLQTDKQIKDDETLFLRNSLRETQDTLNQEKRVNSSIKLGRNIDQVQPNELIRRNGGSATTLHHHCPPDINGKIHTVKRDMNEKINRKNYEIKTLKQELHEALDTLSEQSHKVKVLELQSMDISNGTIK</sequence>
<evidence type="ECO:0000256" key="1">
    <source>
        <dbReference type="SAM" id="Coils"/>
    </source>
</evidence>
<keyword evidence="1" id="KW-0175">Coiled coil</keyword>
<feature type="coiled-coil region" evidence="1">
    <location>
        <begin position="1304"/>
        <end position="1338"/>
    </location>
</feature>
<dbReference type="Pfam" id="PF00498">
    <property type="entry name" value="FHA"/>
    <property type="match status" value="1"/>
</dbReference>
<feature type="coiled-coil region" evidence="1">
    <location>
        <begin position="1187"/>
        <end position="1221"/>
    </location>
</feature>